<dbReference type="FunFam" id="1.25.40.10:FF:001237">
    <property type="entry name" value="Pentatricopeptide repeat-containing protein"/>
    <property type="match status" value="1"/>
</dbReference>
<evidence type="ECO:0000256" key="2">
    <source>
        <dbReference type="PROSITE-ProRule" id="PRU00708"/>
    </source>
</evidence>
<keyword evidence="4" id="KW-1185">Reference proteome</keyword>
<accession>A0A6A6LXT5</accession>
<name>A0A6A6LXT5_HEVBR</name>
<evidence type="ECO:0000313" key="3">
    <source>
        <dbReference type="EMBL" id="KAF2306271.1"/>
    </source>
</evidence>
<feature type="repeat" description="PPR" evidence="2">
    <location>
        <begin position="213"/>
        <end position="248"/>
    </location>
</feature>
<protein>
    <recommendedName>
        <fullName evidence="5">Pentatricopeptide repeat-containing protein</fullName>
    </recommendedName>
</protein>
<dbReference type="Pfam" id="PF20431">
    <property type="entry name" value="E_motif"/>
    <property type="match status" value="1"/>
</dbReference>
<evidence type="ECO:0008006" key="5">
    <source>
        <dbReference type="Google" id="ProtNLM"/>
    </source>
</evidence>
<dbReference type="NCBIfam" id="TIGR00756">
    <property type="entry name" value="PPR"/>
    <property type="match status" value="3"/>
</dbReference>
<dbReference type="InterPro" id="IPR011990">
    <property type="entry name" value="TPR-like_helical_dom_sf"/>
</dbReference>
<sequence>MLQIGFSPNSYTYVSLIGSCAKIGCAQSGQKCHGQALINGVDRILPVQNSLIHFYSCCGLVEFARKVFDEMTQRDSVSWNSIINLYAGIGEWVLLMTFLMKMMNSGLRGNDRTIVGVLSACGKSARLKEGRSVHGFLIRTSLKLSIILDTSLIDMYSKCQKVELARRIFDSMLHKNLICWNAMILGHCIHGNPEDGLNLFAEMISGDGEAIPDEVTYIGLLCACARAGLLTEGRNFFSQMMHTYSLKPNFAHYWCMANLYAGVGLVQEAENILRNIAEGDENVLSESLVWANLLSLCRFQANATFGERIAKCLINMEPWNFSHYRLLLNVYAVAGKWNDVARVKEMVKGRRMRRMPGCNLVDLKEIVHNYRVGHCLQEGIEEINMMIDEVAERPSS</sequence>
<dbReference type="Pfam" id="PF01535">
    <property type="entry name" value="PPR"/>
    <property type="match status" value="2"/>
</dbReference>
<dbReference type="InterPro" id="IPR046848">
    <property type="entry name" value="E_motif"/>
</dbReference>
<dbReference type="PANTHER" id="PTHR47926">
    <property type="entry name" value="PENTATRICOPEPTIDE REPEAT-CONTAINING PROTEIN"/>
    <property type="match status" value="1"/>
</dbReference>
<dbReference type="Pfam" id="PF13041">
    <property type="entry name" value="PPR_2"/>
    <property type="match status" value="1"/>
</dbReference>
<dbReference type="PANTHER" id="PTHR47926:SF365">
    <property type="entry name" value="DYW DOMAIN-CONTAINING PROTEIN"/>
    <property type="match status" value="1"/>
</dbReference>
<dbReference type="GO" id="GO:0009451">
    <property type="term" value="P:RNA modification"/>
    <property type="evidence" value="ECO:0007669"/>
    <property type="project" value="InterPro"/>
</dbReference>
<comment type="caution">
    <text evidence="3">The sequence shown here is derived from an EMBL/GenBank/DDBJ whole genome shotgun (WGS) entry which is preliminary data.</text>
</comment>
<gene>
    <name evidence="3" type="ORF">GH714_016162</name>
</gene>
<evidence type="ECO:0000256" key="1">
    <source>
        <dbReference type="ARBA" id="ARBA00022737"/>
    </source>
</evidence>
<dbReference type="PROSITE" id="PS51375">
    <property type="entry name" value="PPR"/>
    <property type="match status" value="3"/>
</dbReference>
<organism evidence="3 4">
    <name type="scientific">Hevea brasiliensis</name>
    <name type="common">Para rubber tree</name>
    <name type="synonym">Siphonia brasiliensis</name>
    <dbReference type="NCBI Taxonomy" id="3981"/>
    <lineage>
        <taxon>Eukaryota</taxon>
        <taxon>Viridiplantae</taxon>
        <taxon>Streptophyta</taxon>
        <taxon>Embryophyta</taxon>
        <taxon>Tracheophyta</taxon>
        <taxon>Spermatophyta</taxon>
        <taxon>Magnoliopsida</taxon>
        <taxon>eudicotyledons</taxon>
        <taxon>Gunneridae</taxon>
        <taxon>Pentapetalae</taxon>
        <taxon>rosids</taxon>
        <taxon>fabids</taxon>
        <taxon>Malpighiales</taxon>
        <taxon>Euphorbiaceae</taxon>
        <taxon>Crotonoideae</taxon>
        <taxon>Micrandreae</taxon>
        <taxon>Hevea</taxon>
    </lineage>
</organism>
<feature type="repeat" description="PPR" evidence="2">
    <location>
        <begin position="176"/>
        <end position="210"/>
    </location>
</feature>
<reference evidence="3 4" key="1">
    <citation type="journal article" date="2020" name="Mol. Plant">
        <title>The Chromosome-Based Rubber Tree Genome Provides New Insights into Spurge Genome Evolution and Rubber Biosynthesis.</title>
        <authorList>
            <person name="Liu J."/>
            <person name="Shi C."/>
            <person name="Shi C.C."/>
            <person name="Li W."/>
            <person name="Zhang Q.J."/>
            <person name="Zhang Y."/>
            <person name="Li K."/>
            <person name="Lu H.F."/>
            <person name="Shi C."/>
            <person name="Zhu S.T."/>
            <person name="Xiao Z.Y."/>
            <person name="Nan H."/>
            <person name="Yue Y."/>
            <person name="Zhu X.G."/>
            <person name="Wu Y."/>
            <person name="Hong X.N."/>
            <person name="Fan G.Y."/>
            <person name="Tong Y."/>
            <person name="Zhang D."/>
            <person name="Mao C.L."/>
            <person name="Liu Y.L."/>
            <person name="Hao S.J."/>
            <person name="Liu W.Q."/>
            <person name="Lv M.Q."/>
            <person name="Zhang H.B."/>
            <person name="Liu Y."/>
            <person name="Hu-Tang G.R."/>
            <person name="Wang J.P."/>
            <person name="Wang J.H."/>
            <person name="Sun Y.H."/>
            <person name="Ni S.B."/>
            <person name="Chen W.B."/>
            <person name="Zhang X.C."/>
            <person name="Jiao Y.N."/>
            <person name="Eichler E.E."/>
            <person name="Li G.H."/>
            <person name="Liu X."/>
            <person name="Gao L.Z."/>
        </authorList>
    </citation>
    <scope>NUCLEOTIDE SEQUENCE [LARGE SCALE GENOMIC DNA]</scope>
    <source>
        <strain evidence="4">cv. GT1</strain>
        <tissue evidence="3">Leaf</tissue>
    </source>
</reference>
<dbReference type="EMBL" id="JAAGAX010000008">
    <property type="protein sequence ID" value="KAF2306271.1"/>
    <property type="molecule type" value="Genomic_DNA"/>
</dbReference>
<dbReference type="Gene3D" id="1.25.40.10">
    <property type="entry name" value="Tetratricopeptide repeat domain"/>
    <property type="match status" value="3"/>
</dbReference>
<dbReference type="Proteomes" id="UP000467840">
    <property type="component" value="Chromosome 9"/>
</dbReference>
<dbReference type="AlphaFoldDB" id="A0A6A6LXT5"/>
<evidence type="ECO:0000313" key="4">
    <source>
        <dbReference type="Proteomes" id="UP000467840"/>
    </source>
</evidence>
<proteinExistence type="predicted"/>
<feature type="repeat" description="PPR" evidence="2">
    <location>
        <begin position="75"/>
        <end position="109"/>
    </location>
</feature>
<dbReference type="InterPro" id="IPR002885">
    <property type="entry name" value="PPR_rpt"/>
</dbReference>
<dbReference type="GO" id="GO:0003723">
    <property type="term" value="F:RNA binding"/>
    <property type="evidence" value="ECO:0007669"/>
    <property type="project" value="InterPro"/>
</dbReference>
<keyword evidence="1" id="KW-0677">Repeat</keyword>
<dbReference type="InterPro" id="IPR046960">
    <property type="entry name" value="PPR_At4g14850-like_plant"/>
</dbReference>